<reference evidence="1" key="1">
    <citation type="journal article" date="2020" name="Nature">
        <title>Giant virus diversity and host interactions through global metagenomics.</title>
        <authorList>
            <person name="Schulz F."/>
            <person name="Roux S."/>
            <person name="Paez-Espino D."/>
            <person name="Jungbluth S."/>
            <person name="Walsh D.A."/>
            <person name="Denef V.J."/>
            <person name="McMahon K.D."/>
            <person name="Konstantinidis K.T."/>
            <person name="Eloe-Fadrosh E.A."/>
            <person name="Kyrpides N.C."/>
            <person name="Woyke T."/>
        </authorList>
    </citation>
    <scope>NUCLEOTIDE SEQUENCE</scope>
    <source>
        <strain evidence="1">GVMAG-M-3300021389-45</strain>
    </source>
</reference>
<dbReference type="AlphaFoldDB" id="A0A6C0CQ49"/>
<dbReference type="EMBL" id="MN739457">
    <property type="protein sequence ID" value="QHT05575.1"/>
    <property type="molecule type" value="Genomic_DNA"/>
</dbReference>
<organism evidence="1">
    <name type="scientific">viral metagenome</name>
    <dbReference type="NCBI Taxonomy" id="1070528"/>
    <lineage>
        <taxon>unclassified sequences</taxon>
        <taxon>metagenomes</taxon>
        <taxon>organismal metagenomes</taxon>
    </lineage>
</organism>
<proteinExistence type="predicted"/>
<name>A0A6C0CQ49_9ZZZZ</name>
<sequence length="161" mass="18233">MTSVTAFNDMMGQFLTELHKTFPEEKGVKKYIAAFEMMRSTNGKLIVTGFMDSVSPHIEKVNSRDDSFFLENANDMEFLKDVNLKNLWPKASEGTRNAIWQYIQTLFMLGTTITSIPPETLSMIENVAKQCADKMENDGDELDETQLMKSMQGLLGGMLKK</sequence>
<accession>A0A6C0CQ49</accession>
<evidence type="ECO:0000313" key="1">
    <source>
        <dbReference type="EMBL" id="QHT05575.1"/>
    </source>
</evidence>
<protein>
    <submittedName>
        <fullName evidence="1">Uncharacterized protein</fullName>
    </submittedName>
</protein>